<dbReference type="GO" id="GO:0016887">
    <property type="term" value="F:ATP hydrolysis activity"/>
    <property type="evidence" value="ECO:0007669"/>
    <property type="project" value="TreeGrafter"/>
</dbReference>
<feature type="non-terminal residue" evidence="3">
    <location>
        <position position="101"/>
    </location>
</feature>
<dbReference type="EMBL" id="BLLF01001302">
    <property type="protein sequence ID" value="GFH18441.1"/>
    <property type="molecule type" value="Genomic_DNA"/>
</dbReference>
<dbReference type="PANTHER" id="PTHR11638:SF18">
    <property type="entry name" value="HEAT SHOCK PROTEIN 104"/>
    <property type="match status" value="1"/>
</dbReference>
<dbReference type="GO" id="GO:0034605">
    <property type="term" value="P:cellular response to heat"/>
    <property type="evidence" value="ECO:0007669"/>
    <property type="project" value="TreeGrafter"/>
</dbReference>
<evidence type="ECO:0000313" key="4">
    <source>
        <dbReference type="Proteomes" id="UP000485058"/>
    </source>
</evidence>
<dbReference type="InterPro" id="IPR050130">
    <property type="entry name" value="ClpA_ClpB"/>
</dbReference>
<name>A0A699Z8E5_HAELA</name>
<dbReference type="Gene3D" id="3.40.50.300">
    <property type="entry name" value="P-loop containing nucleotide triphosphate hydrolases"/>
    <property type="match status" value="1"/>
</dbReference>
<dbReference type="SUPFAM" id="SSF52540">
    <property type="entry name" value="P-loop containing nucleoside triphosphate hydrolases"/>
    <property type="match status" value="1"/>
</dbReference>
<dbReference type="GO" id="GO:0005524">
    <property type="term" value="F:ATP binding"/>
    <property type="evidence" value="ECO:0007669"/>
    <property type="project" value="UniProtKB-KW"/>
</dbReference>
<keyword evidence="1" id="KW-0547">Nucleotide-binding</keyword>
<dbReference type="AlphaFoldDB" id="A0A699Z8E5"/>
<comment type="caution">
    <text evidence="3">The sequence shown here is derived from an EMBL/GenBank/DDBJ whole genome shotgun (WGS) entry which is preliminary data.</text>
</comment>
<dbReference type="InterPro" id="IPR027417">
    <property type="entry name" value="P-loop_NTPase"/>
</dbReference>
<accession>A0A699Z8E5</accession>
<evidence type="ECO:0000313" key="3">
    <source>
        <dbReference type="EMBL" id="GFH18441.1"/>
    </source>
</evidence>
<gene>
    <name evidence="3" type="ORF">HaLaN_15251</name>
</gene>
<organism evidence="3 4">
    <name type="scientific">Haematococcus lacustris</name>
    <name type="common">Green alga</name>
    <name type="synonym">Haematococcus pluvialis</name>
    <dbReference type="NCBI Taxonomy" id="44745"/>
    <lineage>
        <taxon>Eukaryota</taxon>
        <taxon>Viridiplantae</taxon>
        <taxon>Chlorophyta</taxon>
        <taxon>core chlorophytes</taxon>
        <taxon>Chlorophyceae</taxon>
        <taxon>CS clade</taxon>
        <taxon>Chlamydomonadales</taxon>
        <taxon>Haematococcaceae</taxon>
        <taxon>Haematococcus</taxon>
    </lineage>
</organism>
<protein>
    <submittedName>
        <fullName evidence="3">Uncharacterized protein</fullName>
    </submittedName>
</protein>
<sequence>VELSGPADQGSSLPLVDCSDIEAVVSAWTGIPTESMSADEKGRLVQLGCVLKERLIGQDQAVDAVAAALMRARCGLKDPNRPIASLLLVGPTGQRRGRGGG</sequence>
<proteinExistence type="predicted"/>
<evidence type="ECO:0000256" key="1">
    <source>
        <dbReference type="ARBA" id="ARBA00022741"/>
    </source>
</evidence>
<dbReference type="Proteomes" id="UP000485058">
    <property type="component" value="Unassembled WGS sequence"/>
</dbReference>
<keyword evidence="4" id="KW-1185">Reference proteome</keyword>
<dbReference type="GO" id="GO:0005737">
    <property type="term" value="C:cytoplasm"/>
    <property type="evidence" value="ECO:0007669"/>
    <property type="project" value="TreeGrafter"/>
</dbReference>
<keyword evidence="2" id="KW-0067">ATP-binding</keyword>
<dbReference type="PANTHER" id="PTHR11638">
    <property type="entry name" value="ATP-DEPENDENT CLP PROTEASE"/>
    <property type="match status" value="1"/>
</dbReference>
<evidence type="ECO:0000256" key="2">
    <source>
        <dbReference type="ARBA" id="ARBA00022840"/>
    </source>
</evidence>
<reference evidence="3 4" key="1">
    <citation type="submission" date="2020-02" db="EMBL/GenBank/DDBJ databases">
        <title>Draft genome sequence of Haematococcus lacustris strain NIES-144.</title>
        <authorList>
            <person name="Morimoto D."/>
            <person name="Nakagawa S."/>
            <person name="Yoshida T."/>
            <person name="Sawayama S."/>
        </authorList>
    </citation>
    <scope>NUCLEOTIDE SEQUENCE [LARGE SCALE GENOMIC DNA]</scope>
    <source>
        <strain evidence="3 4">NIES-144</strain>
    </source>
</reference>
<feature type="non-terminal residue" evidence="3">
    <location>
        <position position="1"/>
    </location>
</feature>